<keyword evidence="6" id="KW-1185">Reference proteome</keyword>
<dbReference type="OrthoDB" id="6425279at2759"/>
<sequence length="68" mass="7481">CGGIINSDQVEITTPGYPNGYPPNSICHWLITFRPGEVVTVSITDQLFIDRAKGGLRSNSIVYRLLCL</sequence>
<evidence type="ECO:0000313" key="4">
    <source>
        <dbReference type="EMBL" id="GBM96856.1"/>
    </source>
</evidence>
<name>A0A4Y2K5L6_ARAVE</name>
<evidence type="ECO:0000313" key="6">
    <source>
        <dbReference type="Proteomes" id="UP000499080"/>
    </source>
</evidence>
<dbReference type="EMBL" id="BGPR01113052">
    <property type="protein sequence ID" value="GBM96898.1"/>
    <property type="molecule type" value="Genomic_DNA"/>
</dbReference>
<dbReference type="AlphaFoldDB" id="A0A4Y2K5L6"/>
<evidence type="ECO:0000313" key="5">
    <source>
        <dbReference type="EMBL" id="GBM96898.1"/>
    </source>
</evidence>
<dbReference type="Pfam" id="PF00431">
    <property type="entry name" value="CUB"/>
    <property type="match status" value="1"/>
</dbReference>
<dbReference type="InterPro" id="IPR000859">
    <property type="entry name" value="CUB_dom"/>
</dbReference>
<feature type="non-terminal residue" evidence="4">
    <location>
        <position position="1"/>
    </location>
</feature>
<feature type="domain" description="CUB" evidence="3">
    <location>
        <begin position="1"/>
        <end position="68"/>
    </location>
</feature>
<keyword evidence="1" id="KW-1015">Disulfide bond</keyword>
<dbReference type="SUPFAM" id="SSF49854">
    <property type="entry name" value="Spermadhesin, CUB domain"/>
    <property type="match status" value="1"/>
</dbReference>
<dbReference type="EMBL" id="BGPR01113038">
    <property type="protein sequence ID" value="GBM96856.1"/>
    <property type="molecule type" value="Genomic_DNA"/>
</dbReference>
<comment type="caution">
    <text evidence="4">The sequence shown here is derived from an EMBL/GenBank/DDBJ whole genome shotgun (WGS) entry which is preliminary data.</text>
</comment>
<dbReference type="CDD" id="cd00041">
    <property type="entry name" value="CUB"/>
    <property type="match status" value="1"/>
</dbReference>
<comment type="caution">
    <text evidence="2">Lacks conserved residue(s) required for the propagation of feature annotation.</text>
</comment>
<evidence type="ECO:0000259" key="3">
    <source>
        <dbReference type="PROSITE" id="PS01180"/>
    </source>
</evidence>
<dbReference type="Proteomes" id="UP000499080">
    <property type="component" value="Unassembled WGS sequence"/>
</dbReference>
<evidence type="ECO:0000256" key="1">
    <source>
        <dbReference type="ARBA" id="ARBA00023157"/>
    </source>
</evidence>
<reference evidence="4 6" key="1">
    <citation type="journal article" date="2019" name="Sci. Rep.">
        <title>Orb-weaving spider Araneus ventricosus genome elucidates the spidroin gene catalogue.</title>
        <authorList>
            <person name="Kono N."/>
            <person name="Nakamura H."/>
            <person name="Ohtoshi R."/>
            <person name="Moran D.A.P."/>
            <person name="Shinohara A."/>
            <person name="Yoshida Y."/>
            <person name="Fujiwara M."/>
            <person name="Mori M."/>
            <person name="Tomita M."/>
            <person name="Arakawa K."/>
        </authorList>
    </citation>
    <scope>NUCLEOTIDE SEQUENCE [LARGE SCALE GENOMIC DNA]</scope>
</reference>
<dbReference type="InterPro" id="IPR035914">
    <property type="entry name" value="Sperma_CUB_dom_sf"/>
</dbReference>
<evidence type="ECO:0000256" key="2">
    <source>
        <dbReference type="PROSITE-ProRule" id="PRU00059"/>
    </source>
</evidence>
<dbReference type="PROSITE" id="PS01180">
    <property type="entry name" value="CUB"/>
    <property type="match status" value="1"/>
</dbReference>
<organism evidence="4 6">
    <name type="scientific">Araneus ventricosus</name>
    <name type="common">Orbweaver spider</name>
    <name type="synonym">Epeira ventricosa</name>
    <dbReference type="NCBI Taxonomy" id="182803"/>
    <lineage>
        <taxon>Eukaryota</taxon>
        <taxon>Metazoa</taxon>
        <taxon>Ecdysozoa</taxon>
        <taxon>Arthropoda</taxon>
        <taxon>Chelicerata</taxon>
        <taxon>Arachnida</taxon>
        <taxon>Araneae</taxon>
        <taxon>Araneomorphae</taxon>
        <taxon>Entelegynae</taxon>
        <taxon>Araneoidea</taxon>
        <taxon>Araneidae</taxon>
        <taxon>Araneus</taxon>
    </lineage>
</organism>
<accession>A0A4Y2K5L6</accession>
<proteinExistence type="predicted"/>
<gene>
    <name evidence="4" type="ORF">AVEN_247896_1</name>
    <name evidence="5" type="ORF">AVEN_85601_1</name>
</gene>
<protein>
    <recommendedName>
        <fullName evidence="3">CUB domain-containing protein</fullName>
    </recommendedName>
</protein>
<dbReference type="Gene3D" id="2.60.120.290">
    <property type="entry name" value="Spermadhesin, CUB domain"/>
    <property type="match status" value="1"/>
</dbReference>